<dbReference type="InterPro" id="IPR005467">
    <property type="entry name" value="His_kinase_dom"/>
</dbReference>
<accession>A0A8J3B460</accession>
<dbReference type="InterPro" id="IPR035965">
    <property type="entry name" value="PAS-like_dom_sf"/>
</dbReference>
<evidence type="ECO:0000256" key="6">
    <source>
        <dbReference type="ARBA" id="ARBA00022777"/>
    </source>
</evidence>
<keyword evidence="11" id="KW-1185">Reference proteome</keyword>
<feature type="domain" description="Histidine kinase" evidence="9">
    <location>
        <begin position="342"/>
        <end position="555"/>
    </location>
</feature>
<dbReference type="SUPFAM" id="SSF55785">
    <property type="entry name" value="PYP-like sensor domain (PAS domain)"/>
    <property type="match status" value="1"/>
</dbReference>
<dbReference type="GO" id="GO:0000155">
    <property type="term" value="F:phosphorelay sensor kinase activity"/>
    <property type="evidence" value="ECO:0007669"/>
    <property type="project" value="InterPro"/>
</dbReference>
<dbReference type="Gene3D" id="3.30.450.40">
    <property type="match status" value="1"/>
</dbReference>
<dbReference type="InterPro" id="IPR036097">
    <property type="entry name" value="HisK_dim/P_sf"/>
</dbReference>
<dbReference type="CDD" id="cd00082">
    <property type="entry name" value="HisKA"/>
    <property type="match status" value="1"/>
</dbReference>
<keyword evidence="6" id="KW-0418">Kinase</keyword>
<keyword evidence="4" id="KW-0597">Phosphoprotein</keyword>
<dbReference type="InterPro" id="IPR013656">
    <property type="entry name" value="PAS_4"/>
</dbReference>
<evidence type="ECO:0000313" key="11">
    <source>
        <dbReference type="Proteomes" id="UP000649739"/>
    </source>
</evidence>
<dbReference type="SUPFAM" id="SSF55781">
    <property type="entry name" value="GAF domain-like"/>
    <property type="match status" value="1"/>
</dbReference>
<keyword evidence="7" id="KW-0902">Two-component regulatory system</keyword>
<evidence type="ECO:0000256" key="1">
    <source>
        <dbReference type="ARBA" id="ARBA00000085"/>
    </source>
</evidence>
<dbReference type="GO" id="GO:0005886">
    <property type="term" value="C:plasma membrane"/>
    <property type="evidence" value="ECO:0007669"/>
    <property type="project" value="UniProtKB-SubCell"/>
</dbReference>
<dbReference type="AlphaFoldDB" id="A0A8J3B460"/>
<evidence type="ECO:0000256" key="5">
    <source>
        <dbReference type="ARBA" id="ARBA00022679"/>
    </source>
</evidence>
<comment type="subcellular location">
    <subcellularLocation>
        <location evidence="2">Cell membrane</location>
    </subcellularLocation>
</comment>
<dbReference type="EC" id="2.7.13.3" evidence="3"/>
<evidence type="ECO:0000256" key="2">
    <source>
        <dbReference type="ARBA" id="ARBA00004236"/>
    </source>
</evidence>
<reference evidence="10" key="1">
    <citation type="journal article" date="2014" name="Int. J. Syst. Evol. Microbiol.">
        <title>Complete genome sequence of Corynebacterium casei LMG S-19264T (=DSM 44701T), isolated from a smear-ripened cheese.</title>
        <authorList>
            <consortium name="US DOE Joint Genome Institute (JGI-PGF)"/>
            <person name="Walter F."/>
            <person name="Albersmeier A."/>
            <person name="Kalinowski J."/>
            <person name="Ruckert C."/>
        </authorList>
    </citation>
    <scope>NUCLEOTIDE SEQUENCE</scope>
    <source>
        <strain evidence="10">JCM 3090</strain>
    </source>
</reference>
<evidence type="ECO:0000256" key="8">
    <source>
        <dbReference type="ARBA" id="ARBA00039401"/>
    </source>
</evidence>
<dbReference type="Gene3D" id="3.30.565.10">
    <property type="entry name" value="Histidine kinase-like ATPase, C-terminal domain"/>
    <property type="match status" value="1"/>
</dbReference>
<dbReference type="RefSeq" id="WP_189168930.1">
    <property type="nucleotide sequence ID" value="NZ_BMQB01000002.1"/>
</dbReference>
<dbReference type="InterPro" id="IPR004358">
    <property type="entry name" value="Sig_transdc_His_kin-like_C"/>
</dbReference>
<dbReference type="InterPro" id="IPR003661">
    <property type="entry name" value="HisK_dim/P_dom"/>
</dbReference>
<dbReference type="PRINTS" id="PR00344">
    <property type="entry name" value="BCTRLSENSOR"/>
</dbReference>
<name>A0A8J3B460_9ACTN</name>
<dbReference type="PANTHER" id="PTHR42878">
    <property type="entry name" value="TWO-COMPONENT HISTIDINE KINASE"/>
    <property type="match status" value="1"/>
</dbReference>
<dbReference type="FunFam" id="3.30.565.10:FF:000006">
    <property type="entry name" value="Sensor histidine kinase WalK"/>
    <property type="match status" value="1"/>
</dbReference>
<evidence type="ECO:0000256" key="4">
    <source>
        <dbReference type="ARBA" id="ARBA00022553"/>
    </source>
</evidence>
<dbReference type="Gene3D" id="3.30.450.20">
    <property type="entry name" value="PAS domain"/>
    <property type="match status" value="1"/>
</dbReference>
<dbReference type="GO" id="GO:0030295">
    <property type="term" value="F:protein kinase activator activity"/>
    <property type="evidence" value="ECO:0007669"/>
    <property type="project" value="TreeGrafter"/>
</dbReference>
<dbReference type="InterPro" id="IPR029016">
    <property type="entry name" value="GAF-like_dom_sf"/>
</dbReference>
<proteinExistence type="predicted"/>
<dbReference type="SUPFAM" id="SSF47384">
    <property type="entry name" value="Homodimeric domain of signal transducing histidine kinase"/>
    <property type="match status" value="1"/>
</dbReference>
<evidence type="ECO:0000313" key="10">
    <source>
        <dbReference type="EMBL" id="GGJ82957.1"/>
    </source>
</evidence>
<dbReference type="Gene3D" id="1.10.287.130">
    <property type="match status" value="1"/>
</dbReference>
<reference evidence="10" key="2">
    <citation type="submission" date="2020-09" db="EMBL/GenBank/DDBJ databases">
        <authorList>
            <person name="Sun Q."/>
            <person name="Ohkuma M."/>
        </authorList>
    </citation>
    <scope>NUCLEOTIDE SEQUENCE</scope>
    <source>
        <strain evidence="10">JCM 3090</strain>
    </source>
</reference>
<organism evidence="10 11">
    <name type="scientific">Pilimelia anulata</name>
    <dbReference type="NCBI Taxonomy" id="53371"/>
    <lineage>
        <taxon>Bacteria</taxon>
        <taxon>Bacillati</taxon>
        <taxon>Actinomycetota</taxon>
        <taxon>Actinomycetes</taxon>
        <taxon>Micromonosporales</taxon>
        <taxon>Micromonosporaceae</taxon>
        <taxon>Pilimelia</taxon>
    </lineage>
</organism>
<dbReference type="GO" id="GO:0000156">
    <property type="term" value="F:phosphorelay response regulator activity"/>
    <property type="evidence" value="ECO:0007669"/>
    <property type="project" value="TreeGrafter"/>
</dbReference>
<dbReference type="InterPro" id="IPR050351">
    <property type="entry name" value="BphY/WalK/GraS-like"/>
</dbReference>
<dbReference type="SUPFAM" id="SSF55874">
    <property type="entry name" value="ATPase domain of HSP90 chaperone/DNA topoisomerase II/histidine kinase"/>
    <property type="match status" value="1"/>
</dbReference>
<evidence type="ECO:0000256" key="7">
    <source>
        <dbReference type="ARBA" id="ARBA00023012"/>
    </source>
</evidence>
<dbReference type="PROSITE" id="PS50109">
    <property type="entry name" value="HIS_KIN"/>
    <property type="match status" value="1"/>
</dbReference>
<comment type="catalytic activity">
    <reaction evidence="1">
        <text>ATP + protein L-histidine = ADP + protein N-phospho-L-histidine.</text>
        <dbReference type="EC" id="2.7.13.3"/>
    </reaction>
</comment>
<gene>
    <name evidence="10" type="ORF">GCM10010123_10750</name>
</gene>
<dbReference type="EMBL" id="BMQB01000002">
    <property type="protein sequence ID" value="GGJ82957.1"/>
    <property type="molecule type" value="Genomic_DNA"/>
</dbReference>
<protein>
    <recommendedName>
        <fullName evidence="8">Sensor-like histidine kinase SenX3</fullName>
        <ecNumber evidence="3">2.7.13.3</ecNumber>
    </recommendedName>
</protein>
<dbReference type="Pfam" id="PF00512">
    <property type="entry name" value="HisKA"/>
    <property type="match status" value="1"/>
</dbReference>
<dbReference type="PANTHER" id="PTHR42878:SF15">
    <property type="entry name" value="BACTERIOPHYTOCHROME"/>
    <property type="match status" value="1"/>
</dbReference>
<evidence type="ECO:0000259" key="9">
    <source>
        <dbReference type="PROSITE" id="PS50109"/>
    </source>
</evidence>
<dbReference type="SMART" id="SM00387">
    <property type="entry name" value="HATPase_c"/>
    <property type="match status" value="1"/>
</dbReference>
<evidence type="ECO:0000256" key="3">
    <source>
        <dbReference type="ARBA" id="ARBA00012438"/>
    </source>
</evidence>
<dbReference type="Pfam" id="PF08448">
    <property type="entry name" value="PAS_4"/>
    <property type="match status" value="1"/>
</dbReference>
<dbReference type="InterPro" id="IPR003594">
    <property type="entry name" value="HATPase_dom"/>
</dbReference>
<sequence length="555" mass="59824">MSLSVVSDAVLHEQRRLAALHEYRLLDAPADDELEAVVRVAAMVAGVPTATLNLIDEHRQCQLTTTGFAGCDSARSDSMCAIRFETGKFTYIPDASLDPTYAPNPWVTGALGNVRFYASAPLVTPEGHALGSLCVFDVVPGVLDNAQIARLQDLAGVILALFERRRQSRINAELAIQAERSKKFTDTVLEAIDVAVVAADQRGRSRLFNRAAREWLGMAAAEAEPAADRYTLLAADGATPLPPDRAPLHRALHSGGFDASELIVRRTGVDDRQVTATGRPLTARDGTPLGAVVALHDVTADRTHRRALERAHAELAERGEQLAATVAELRRSNTELEQFAGVVSHDLVAPLGVVSGYLELIADVHEADLDEQSTAWIEKALSATMRMRRLIEALLSYARAGNAPYRPQPTDLAEILEQVQLDLRTAIADSGTELTIAPLPTVDGDPTLLRQLLQNLVGNAIKYRDPARPCRVAIAAVPDGDRYTVTVADNGIGIPPEHRDRIFDMFARVDGTAAHGHGIGLSTCERIVDRHGGRIRVADRPGPGTTITFTLPAVG</sequence>
<dbReference type="GO" id="GO:0007234">
    <property type="term" value="P:osmosensory signaling via phosphorelay pathway"/>
    <property type="evidence" value="ECO:0007669"/>
    <property type="project" value="TreeGrafter"/>
</dbReference>
<dbReference type="Pfam" id="PF02518">
    <property type="entry name" value="HATPase_c"/>
    <property type="match status" value="1"/>
</dbReference>
<dbReference type="Proteomes" id="UP000649739">
    <property type="component" value="Unassembled WGS sequence"/>
</dbReference>
<keyword evidence="5" id="KW-0808">Transferase</keyword>
<comment type="caution">
    <text evidence="10">The sequence shown here is derived from an EMBL/GenBank/DDBJ whole genome shotgun (WGS) entry which is preliminary data.</text>
</comment>
<dbReference type="InterPro" id="IPR036890">
    <property type="entry name" value="HATPase_C_sf"/>
</dbReference>
<dbReference type="SMART" id="SM00388">
    <property type="entry name" value="HisKA"/>
    <property type="match status" value="1"/>
</dbReference>